<proteinExistence type="predicted"/>
<reference evidence="2 3" key="1">
    <citation type="submission" date="2021-06" db="EMBL/GenBank/DDBJ databases">
        <title>Caerostris darwini draft genome.</title>
        <authorList>
            <person name="Kono N."/>
            <person name="Arakawa K."/>
        </authorList>
    </citation>
    <scope>NUCLEOTIDE SEQUENCE [LARGE SCALE GENOMIC DNA]</scope>
</reference>
<comment type="caution">
    <text evidence="2">The sequence shown here is derived from an EMBL/GenBank/DDBJ whole genome shotgun (WGS) entry which is preliminary data.</text>
</comment>
<evidence type="ECO:0000313" key="3">
    <source>
        <dbReference type="Proteomes" id="UP001054837"/>
    </source>
</evidence>
<evidence type="ECO:0000313" key="2">
    <source>
        <dbReference type="EMBL" id="GIX71084.1"/>
    </source>
</evidence>
<accession>A0AAV4MJV3</accession>
<sequence length="90" mass="10095">MHKWQIPGKKFDAEEDIFSTADHSEFFSSKHDFSNSIRPPTLIKGVQPPRALLPPKIRNFFKPPTLIKGVQPPHALLPQKSATSLGHLLS</sequence>
<protein>
    <submittedName>
        <fullName evidence="2">Uncharacterized protein</fullName>
    </submittedName>
</protein>
<dbReference type="EMBL" id="BPLQ01000414">
    <property type="protein sequence ID" value="GIX71084.1"/>
    <property type="molecule type" value="Genomic_DNA"/>
</dbReference>
<feature type="region of interest" description="Disordered" evidence="1">
    <location>
        <begin position="71"/>
        <end position="90"/>
    </location>
</feature>
<evidence type="ECO:0000256" key="1">
    <source>
        <dbReference type="SAM" id="MobiDB-lite"/>
    </source>
</evidence>
<name>A0AAV4MJV3_9ARAC</name>
<keyword evidence="3" id="KW-1185">Reference proteome</keyword>
<gene>
    <name evidence="2" type="ORF">CDAR_582171</name>
</gene>
<dbReference type="Proteomes" id="UP001054837">
    <property type="component" value="Unassembled WGS sequence"/>
</dbReference>
<dbReference type="AlphaFoldDB" id="A0AAV4MJV3"/>
<organism evidence="2 3">
    <name type="scientific">Caerostris darwini</name>
    <dbReference type="NCBI Taxonomy" id="1538125"/>
    <lineage>
        <taxon>Eukaryota</taxon>
        <taxon>Metazoa</taxon>
        <taxon>Ecdysozoa</taxon>
        <taxon>Arthropoda</taxon>
        <taxon>Chelicerata</taxon>
        <taxon>Arachnida</taxon>
        <taxon>Araneae</taxon>
        <taxon>Araneomorphae</taxon>
        <taxon>Entelegynae</taxon>
        <taxon>Araneoidea</taxon>
        <taxon>Araneidae</taxon>
        <taxon>Caerostris</taxon>
    </lineage>
</organism>